<keyword evidence="12" id="KW-1185">Reference proteome</keyword>
<evidence type="ECO:0000256" key="2">
    <source>
        <dbReference type="ARBA" id="ARBA00022448"/>
    </source>
</evidence>
<evidence type="ECO:0000256" key="3">
    <source>
        <dbReference type="ARBA" id="ARBA00022617"/>
    </source>
</evidence>
<protein>
    <submittedName>
        <fullName evidence="11">C-type cytochrome</fullName>
    </submittedName>
</protein>
<evidence type="ECO:0000259" key="10">
    <source>
        <dbReference type="PROSITE" id="PS51007"/>
    </source>
</evidence>
<evidence type="ECO:0000256" key="5">
    <source>
        <dbReference type="ARBA" id="ARBA00022764"/>
    </source>
</evidence>
<dbReference type="Pfam" id="PF00034">
    <property type="entry name" value="Cytochrom_C"/>
    <property type="match status" value="2"/>
</dbReference>
<dbReference type="InterPro" id="IPR009056">
    <property type="entry name" value="Cyt_c-like_dom"/>
</dbReference>
<evidence type="ECO:0000256" key="4">
    <source>
        <dbReference type="ARBA" id="ARBA00022723"/>
    </source>
</evidence>
<accession>A0ABV6B203</accession>
<keyword evidence="4 8" id="KW-0479">Metal-binding</keyword>
<name>A0ABV6B203_9DEIO</name>
<keyword evidence="3 8" id="KW-0349">Heme</keyword>
<dbReference type="InterPro" id="IPR024167">
    <property type="entry name" value="Cytochrome_c4-like"/>
</dbReference>
<keyword evidence="2" id="KW-0813">Transport</keyword>
<feature type="domain" description="Cytochrome c" evidence="10">
    <location>
        <begin position="44"/>
        <end position="225"/>
    </location>
</feature>
<dbReference type="EMBL" id="JBHLYR010000031">
    <property type="protein sequence ID" value="MFB9992438.1"/>
    <property type="molecule type" value="Genomic_DNA"/>
</dbReference>
<dbReference type="PROSITE" id="PS51007">
    <property type="entry name" value="CYTC"/>
    <property type="match status" value="1"/>
</dbReference>
<reference evidence="11 12" key="1">
    <citation type="submission" date="2024-09" db="EMBL/GenBank/DDBJ databases">
        <authorList>
            <person name="Sun Q."/>
            <person name="Mori K."/>
        </authorList>
    </citation>
    <scope>NUCLEOTIDE SEQUENCE [LARGE SCALE GENOMIC DNA]</scope>
    <source>
        <strain evidence="11 12">JCM 13503</strain>
    </source>
</reference>
<dbReference type="PIRSF" id="PIRSF000005">
    <property type="entry name" value="Cytochrome_c4"/>
    <property type="match status" value="1"/>
</dbReference>
<evidence type="ECO:0000256" key="6">
    <source>
        <dbReference type="ARBA" id="ARBA00022982"/>
    </source>
</evidence>
<sequence length="225" mass="23029">MSTRIRSALLWLAPVLLASPLVAAALQTPSPSNVTLPALKFTAPDAARGAQLGASCAGCHGAGGISKDEAVPSLAGQVSSYTRQQLTAYKAKLLPNETMQNVAARLTDQDMADIAAHFSALVPGPAWKGADAAVRAQGAALYAKGDPARNLIACTVCHGAGGRGSDSLILPSIANLSPAYAEGKLAEYRETVPYAHPSPQAMHAAAQGLTDEELTALAGYLSSLK</sequence>
<dbReference type="PANTHER" id="PTHR33751">
    <property type="entry name" value="CBB3-TYPE CYTOCHROME C OXIDASE SUBUNIT FIXP"/>
    <property type="match status" value="1"/>
</dbReference>
<feature type="chain" id="PRO_5045415790" evidence="9">
    <location>
        <begin position="25"/>
        <end position="225"/>
    </location>
</feature>
<feature type="signal peptide" evidence="9">
    <location>
        <begin position="1"/>
        <end position="24"/>
    </location>
</feature>
<dbReference type="InterPro" id="IPR036909">
    <property type="entry name" value="Cyt_c-like_dom_sf"/>
</dbReference>
<keyword evidence="5" id="KW-0574">Periplasm</keyword>
<dbReference type="InterPro" id="IPR050597">
    <property type="entry name" value="Cytochrome_c_Oxidase_Subunit"/>
</dbReference>
<keyword evidence="6" id="KW-0249">Electron transport</keyword>
<gene>
    <name evidence="11" type="ORF">ACFFLM_10720</name>
</gene>
<organism evidence="11 12">
    <name type="scientific">Deinococcus oregonensis</name>
    <dbReference type="NCBI Taxonomy" id="1805970"/>
    <lineage>
        <taxon>Bacteria</taxon>
        <taxon>Thermotogati</taxon>
        <taxon>Deinococcota</taxon>
        <taxon>Deinococci</taxon>
        <taxon>Deinococcales</taxon>
        <taxon>Deinococcaceae</taxon>
        <taxon>Deinococcus</taxon>
    </lineage>
</organism>
<comment type="subcellular location">
    <subcellularLocation>
        <location evidence="1">Periplasm</location>
    </subcellularLocation>
</comment>
<dbReference type="Proteomes" id="UP001589733">
    <property type="component" value="Unassembled WGS sequence"/>
</dbReference>
<keyword evidence="7 8" id="KW-0408">Iron</keyword>
<dbReference type="SUPFAM" id="SSF46626">
    <property type="entry name" value="Cytochrome c"/>
    <property type="match status" value="2"/>
</dbReference>
<dbReference type="PANTHER" id="PTHR33751:SF9">
    <property type="entry name" value="CYTOCHROME C4"/>
    <property type="match status" value="1"/>
</dbReference>
<comment type="caution">
    <text evidence="11">The sequence shown here is derived from an EMBL/GenBank/DDBJ whole genome shotgun (WGS) entry which is preliminary data.</text>
</comment>
<evidence type="ECO:0000313" key="11">
    <source>
        <dbReference type="EMBL" id="MFB9992438.1"/>
    </source>
</evidence>
<proteinExistence type="predicted"/>
<evidence type="ECO:0000256" key="1">
    <source>
        <dbReference type="ARBA" id="ARBA00004418"/>
    </source>
</evidence>
<evidence type="ECO:0000256" key="8">
    <source>
        <dbReference type="PROSITE-ProRule" id="PRU00433"/>
    </source>
</evidence>
<dbReference type="Gene3D" id="1.10.760.10">
    <property type="entry name" value="Cytochrome c-like domain"/>
    <property type="match status" value="2"/>
</dbReference>
<evidence type="ECO:0000256" key="9">
    <source>
        <dbReference type="SAM" id="SignalP"/>
    </source>
</evidence>
<evidence type="ECO:0000256" key="7">
    <source>
        <dbReference type="ARBA" id="ARBA00023004"/>
    </source>
</evidence>
<evidence type="ECO:0000313" key="12">
    <source>
        <dbReference type="Proteomes" id="UP001589733"/>
    </source>
</evidence>
<keyword evidence="9" id="KW-0732">Signal</keyword>
<dbReference type="RefSeq" id="WP_380009307.1">
    <property type="nucleotide sequence ID" value="NZ_JBHLYR010000031.1"/>
</dbReference>